<dbReference type="Gene3D" id="3.40.50.800">
    <property type="entry name" value="Anticodon-binding domain"/>
    <property type="match status" value="1"/>
</dbReference>
<evidence type="ECO:0000313" key="11">
    <source>
        <dbReference type="Proteomes" id="UP000230344"/>
    </source>
</evidence>
<keyword evidence="3 7" id="KW-0067">ATP-binding</keyword>
<name>A0A2M7QFE9_9BACT</name>
<evidence type="ECO:0000256" key="1">
    <source>
        <dbReference type="ARBA" id="ARBA00008226"/>
    </source>
</evidence>
<dbReference type="GO" id="GO:0005737">
    <property type="term" value="C:cytoplasm"/>
    <property type="evidence" value="ECO:0007669"/>
    <property type="project" value="UniProtKB-SubCell"/>
</dbReference>
<dbReference type="PIRSF" id="PIRSF001549">
    <property type="entry name" value="His-tRNA_synth"/>
    <property type="match status" value="1"/>
</dbReference>
<evidence type="ECO:0000256" key="5">
    <source>
        <dbReference type="ARBA" id="ARBA00023146"/>
    </source>
</evidence>
<keyword evidence="7" id="KW-0963">Cytoplasm</keyword>
<comment type="subunit">
    <text evidence="7">Homodimer.</text>
</comment>
<dbReference type="FunFam" id="3.40.50.800:FF:000012">
    <property type="entry name" value="Histidine--tRNA ligase, cytoplasmic"/>
    <property type="match status" value="1"/>
</dbReference>
<dbReference type="SUPFAM" id="SSF52954">
    <property type="entry name" value="Class II aaRS ABD-related"/>
    <property type="match status" value="1"/>
</dbReference>
<sequence>MDTKIKPQILKGFRDFLPEEALKRQYVIDIIRKVFELYGYEPIETPAIEYLEVFTGNIGEDEKLFYKFEDAGGRKVALRYDQTVPTCRFIAQYQDKITLPFKRYQIATVWRAEKPQAGRYREFLQCDADIFGVEDRLADAETIALTIDIFKALGFNKPIAIINDRDLYKDIPYKAIVSIDKLEKIGKEEVINELIKKGYQKEEAIKLLEEVALVKPNKNLKTIFSYLDQYGMKENYLFKPALARSFSYSNGTIWEIIVEEFKQGSLAGCERYDSLVSRFSKRSIPGVGFAIGFDRTVLAMDQFGLFPVLKTKTRVLVTVFDKALTNQSLTIAQLLRNKKVNTDFYPDPNDRLDKQLKYADKKGIPYVIIIGPEEASKNIVKVKEMKTGEQKELTTEEVLKQLNIKT</sequence>
<dbReference type="NCBIfam" id="TIGR00442">
    <property type="entry name" value="hisS"/>
    <property type="match status" value="1"/>
</dbReference>
<evidence type="ECO:0000256" key="6">
    <source>
        <dbReference type="ARBA" id="ARBA00047639"/>
    </source>
</evidence>
<keyword evidence="2 7" id="KW-0547">Nucleotide-binding</keyword>
<dbReference type="InterPro" id="IPR004516">
    <property type="entry name" value="HisRS/HisZ"/>
</dbReference>
<dbReference type="InterPro" id="IPR041715">
    <property type="entry name" value="HisRS-like_core"/>
</dbReference>
<dbReference type="EC" id="6.1.1.21" evidence="7"/>
<evidence type="ECO:0000256" key="3">
    <source>
        <dbReference type="ARBA" id="ARBA00022840"/>
    </source>
</evidence>
<evidence type="ECO:0000256" key="7">
    <source>
        <dbReference type="HAMAP-Rule" id="MF_00127"/>
    </source>
</evidence>
<keyword evidence="5 7" id="KW-0030">Aminoacyl-tRNA synthetase</keyword>
<evidence type="ECO:0000256" key="4">
    <source>
        <dbReference type="ARBA" id="ARBA00022917"/>
    </source>
</evidence>
<keyword evidence="4 7" id="KW-0648">Protein biosynthesis</keyword>
<dbReference type="InterPro" id="IPR004154">
    <property type="entry name" value="Anticodon-bd"/>
</dbReference>
<comment type="catalytic activity">
    <reaction evidence="6 7">
        <text>tRNA(His) + L-histidine + ATP = L-histidyl-tRNA(His) + AMP + diphosphate + H(+)</text>
        <dbReference type="Rhea" id="RHEA:17313"/>
        <dbReference type="Rhea" id="RHEA-COMP:9665"/>
        <dbReference type="Rhea" id="RHEA-COMP:9689"/>
        <dbReference type="ChEBI" id="CHEBI:15378"/>
        <dbReference type="ChEBI" id="CHEBI:30616"/>
        <dbReference type="ChEBI" id="CHEBI:33019"/>
        <dbReference type="ChEBI" id="CHEBI:57595"/>
        <dbReference type="ChEBI" id="CHEBI:78442"/>
        <dbReference type="ChEBI" id="CHEBI:78527"/>
        <dbReference type="ChEBI" id="CHEBI:456215"/>
        <dbReference type="EC" id="6.1.1.21"/>
    </reaction>
</comment>
<dbReference type="CDD" id="cd00773">
    <property type="entry name" value="HisRS-like_core"/>
    <property type="match status" value="1"/>
</dbReference>
<reference evidence="11" key="1">
    <citation type="submission" date="2017-09" db="EMBL/GenBank/DDBJ databases">
        <title>Depth-based differentiation of microbial function through sediment-hosted aquifers and enrichment of novel symbionts in the deep terrestrial subsurface.</title>
        <authorList>
            <person name="Probst A.J."/>
            <person name="Ladd B."/>
            <person name="Jarett J.K."/>
            <person name="Geller-Mcgrath D.E."/>
            <person name="Sieber C.M.K."/>
            <person name="Emerson J.B."/>
            <person name="Anantharaman K."/>
            <person name="Thomas B.C."/>
            <person name="Malmstrom R."/>
            <person name="Stieglmeier M."/>
            <person name="Klingl A."/>
            <person name="Woyke T."/>
            <person name="Ryan C.M."/>
            <person name="Banfield J.F."/>
        </authorList>
    </citation>
    <scope>NUCLEOTIDE SEQUENCE [LARGE SCALE GENOMIC DNA]</scope>
</reference>
<feature type="binding site" evidence="8">
    <location>
        <position position="125"/>
    </location>
    <ligand>
        <name>L-histidine</name>
        <dbReference type="ChEBI" id="CHEBI:57595"/>
    </ligand>
</feature>
<dbReference type="Pfam" id="PF03129">
    <property type="entry name" value="HGTP_anticodon"/>
    <property type="match status" value="1"/>
</dbReference>
<dbReference type="InterPro" id="IPR015807">
    <property type="entry name" value="His-tRNA-ligase"/>
</dbReference>
<evidence type="ECO:0000313" key="10">
    <source>
        <dbReference type="EMBL" id="PIY71037.1"/>
    </source>
</evidence>
<dbReference type="Pfam" id="PF13393">
    <property type="entry name" value="tRNA-synt_His"/>
    <property type="match status" value="2"/>
</dbReference>
<comment type="similarity">
    <text evidence="1 7">Belongs to the class-II aminoacyl-tRNA synthetase family.</text>
</comment>
<evidence type="ECO:0000256" key="8">
    <source>
        <dbReference type="PIRSR" id="PIRSR001549-1"/>
    </source>
</evidence>
<dbReference type="PANTHER" id="PTHR11476">
    <property type="entry name" value="HISTIDYL-TRNA SYNTHETASE"/>
    <property type="match status" value="1"/>
</dbReference>
<keyword evidence="7 10" id="KW-0436">Ligase</keyword>
<protein>
    <recommendedName>
        <fullName evidence="7">Histidine--tRNA ligase</fullName>
        <ecNumber evidence="7">6.1.1.21</ecNumber>
    </recommendedName>
    <alternativeName>
        <fullName evidence="7">Histidyl-tRNA synthetase</fullName>
        <shortName evidence="7">HisRS</shortName>
    </alternativeName>
</protein>
<dbReference type="EMBL" id="PFLH01000041">
    <property type="protein sequence ID" value="PIY71037.1"/>
    <property type="molecule type" value="Genomic_DNA"/>
</dbReference>
<dbReference type="Gene3D" id="3.30.930.10">
    <property type="entry name" value="Bira Bifunctional Protein, Domain 2"/>
    <property type="match status" value="1"/>
</dbReference>
<organism evidence="10 11">
    <name type="scientific">Candidatus Roizmanbacteria bacterium CG_4_10_14_0_8_um_filter_35_28</name>
    <dbReference type="NCBI Taxonomy" id="1974827"/>
    <lineage>
        <taxon>Bacteria</taxon>
        <taxon>Candidatus Roizmaniibacteriota</taxon>
    </lineage>
</organism>
<accession>A0A2M7QFE9</accession>
<evidence type="ECO:0000256" key="2">
    <source>
        <dbReference type="ARBA" id="ARBA00022741"/>
    </source>
</evidence>
<comment type="caution">
    <text evidence="10">The sequence shown here is derived from an EMBL/GenBank/DDBJ whole genome shotgun (WGS) entry which is preliminary data.</text>
</comment>
<dbReference type="PROSITE" id="PS50862">
    <property type="entry name" value="AA_TRNA_LIGASE_II"/>
    <property type="match status" value="1"/>
</dbReference>
<feature type="binding site" evidence="8">
    <location>
        <position position="244"/>
    </location>
    <ligand>
        <name>L-histidine</name>
        <dbReference type="ChEBI" id="CHEBI:57595"/>
    </ligand>
</feature>
<dbReference type="GO" id="GO:0004821">
    <property type="term" value="F:histidine-tRNA ligase activity"/>
    <property type="evidence" value="ECO:0007669"/>
    <property type="project" value="UniProtKB-UniRule"/>
</dbReference>
<dbReference type="InterPro" id="IPR006195">
    <property type="entry name" value="aa-tRNA-synth_II"/>
</dbReference>
<feature type="binding site" evidence="8">
    <location>
        <begin position="81"/>
        <end position="83"/>
    </location>
    <ligand>
        <name>L-histidine</name>
        <dbReference type="ChEBI" id="CHEBI:57595"/>
    </ligand>
</feature>
<evidence type="ECO:0000259" key="9">
    <source>
        <dbReference type="PROSITE" id="PS50862"/>
    </source>
</evidence>
<dbReference type="SUPFAM" id="SSF55681">
    <property type="entry name" value="Class II aaRS and biotin synthetases"/>
    <property type="match status" value="1"/>
</dbReference>
<comment type="subcellular location">
    <subcellularLocation>
        <location evidence="7">Cytoplasm</location>
    </subcellularLocation>
</comment>
<dbReference type="AlphaFoldDB" id="A0A2M7QFE9"/>
<proteinExistence type="inferred from homology"/>
<feature type="binding site" evidence="8">
    <location>
        <position position="111"/>
    </location>
    <ligand>
        <name>L-histidine</name>
        <dbReference type="ChEBI" id="CHEBI:57595"/>
    </ligand>
</feature>
<dbReference type="InterPro" id="IPR036621">
    <property type="entry name" value="Anticodon-bd_dom_sf"/>
</dbReference>
<dbReference type="PANTHER" id="PTHR11476:SF7">
    <property type="entry name" value="HISTIDINE--TRNA LIGASE"/>
    <property type="match status" value="1"/>
</dbReference>
<feature type="domain" description="Aminoacyl-transfer RNA synthetases class-II family profile" evidence="9">
    <location>
        <begin position="24"/>
        <end position="300"/>
    </location>
</feature>
<gene>
    <name evidence="7 10" type="primary">hisS</name>
    <name evidence="10" type="ORF">COY88_02450</name>
</gene>
<dbReference type="Proteomes" id="UP000230344">
    <property type="component" value="Unassembled WGS sequence"/>
</dbReference>
<dbReference type="HAMAP" id="MF_00127">
    <property type="entry name" value="His_tRNA_synth"/>
    <property type="match status" value="1"/>
</dbReference>
<feature type="binding site" evidence="8">
    <location>
        <position position="129"/>
    </location>
    <ligand>
        <name>L-histidine</name>
        <dbReference type="ChEBI" id="CHEBI:57595"/>
    </ligand>
</feature>
<dbReference type="InterPro" id="IPR045864">
    <property type="entry name" value="aa-tRNA-synth_II/BPL/LPL"/>
</dbReference>
<dbReference type="GO" id="GO:0005524">
    <property type="term" value="F:ATP binding"/>
    <property type="evidence" value="ECO:0007669"/>
    <property type="project" value="UniProtKB-UniRule"/>
</dbReference>
<dbReference type="GO" id="GO:0006427">
    <property type="term" value="P:histidyl-tRNA aminoacylation"/>
    <property type="evidence" value="ECO:0007669"/>
    <property type="project" value="UniProtKB-UniRule"/>
</dbReference>